<dbReference type="AlphaFoldDB" id="A0A7S4FR99"/>
<proteinExistence type="predicted"/>
<organism evidence="1">
    <name type="scientific">Eutreptiella gymnastica</name>
    <dbReference type="NCBI Taxonomy" id="73025"/>
    <lineage>
        <taxon>Eukaryota</taxon>
        <taxon>Discoba</taxon>
        <taxon>Euglenozoa</taxon>
        <taxon>Euglenida</taxon>
        <taxon>Spirocuta</taxon>
        <taxon>Euglenophyceae</taxon>
        <taxon>Eutreptiales</taxon>
        <taxon>Eutreptiaceae</taxon>
        <taxon>Eutreptiella</taxon>
    </lineage>
</organism>
<evidence type="ECO:0000313" key="1">
    <source>
        <dbReference type="EMBL" id="CAE0810688.1"/>
    </source>
</evidence>
<accession>A0A7S4FR99</accession>
<dbReference type="EMBL" id="HBJA01061769">
    <property type="protein sequence ID" value="CAE0810688.1"/>
    <property type="molecule type" value="Transcribed_RNA"/>
</dbReference>
<name>A0A7S4FR99_9EUGL</name>
<sequence length="112" mass="12141">MLTNCSPRNREGVLRVEWVSDGRTTTVCSTNQFVRTSLLAHSVCRKNVPVDCLVAHTSALHHSSLPVAEAQLAVVFLGDSGQGKLAEPSYQKLLGIMDQSCPIPQLSHAEQT</sequence>
<gene>
    <name evidence="1" type="ORF">EGYM00163_LOCUS21823</name>
</gene>
<protein>
    <submittedName>
        <fullName evidence="1">Uncharacterized protein</fullName>
    </submittedName>
</protein>
<reference evidence="1" key="1">
    <citation type="submission" date="2021-01" db="EMBL/GenBank/DDBJ databases">
        <authorList>
            <person name="Corre E."/>
            <person name="Pelletier E."/>
            <person name="Niang G."/>
            <person name="Scheremetjew M."/>
            <person name="Finn R."/>
            <person name="Kale V."/>
            <person name="Holt S."/>
            <person name="Cochrane G."/>
            <person name="Meng A."/>
            <person name="Brown T."/>
            <person name="Cohen L."/>
        </authorList>
    </citation>
    <scope>NUCLEOTIDE SEQUENCE</scope>
    <source>
        <strain evidence="1">CCMP1594</strain>
    </source>
</reference>